<organism evidence="2 3">
    <name type="scientific">Macrococcus carouselicus</name>
    <dbReference type="NCBI Taxonomy" id="69969"/>
    <lineage>
        <taxon>Bacteria</taxon>
        <taxon>Bacillati</taxon>
        <taxon>Bacillota</taxon>
        <taxon>Bacilli</taxon>
        <taxon>Bacillales</taxon>
        <taxon>Staphylococcaceae</taxon>
        <taxon>Macrococcus</taxon>
    </lineage>
</organism>
<dbReference type="EMBL" id="SCWD01000002">
    <property type="protein sequence ID" value="TDM02196.1"/>
    <property type="molecule type" value="Genomic_DNA"/>
</dbReference>
<dbReference type="AlphaFoldDB" id="A0A9Q8CHC8"/>
<keyword evidence="1" id="KW-0472">Membrane</keyword>
<feature type="transmembrane region" description="Helical" evidence="1">
    <location>
        <begin position="7"/>
        <end position="25"/>
    </location>
</feature>
<evidence type="ECO:0000313" key="2">
    <source>
        <dbReference type="EMBL" id="TDM02196.1"/>
    </source>
</evidence>
<comment type="caution">
    <text evidence="2">The sequence shown here is derived from an EMBL/GenBank/DDBJ whole genome shotgun (WGS) entry which is preliminary data.</text>
</comment>
<dbReference type="PROSITE" id="PS51257">
    <property type="entry name" value="PROKAR_LIPOPROTEIN"/>
    <property type="match status" value="1"/>
</dbReference>
<proteinExistence type="predicted"/>
<dbReference type="Proteomes" id="UP000295280">
    <property type="component" value="Unassembled WGS sequence"/>
</dbReference>
<sequence>MKKLFKWLIIIIVIIIGCSLLFAGLKGGFEAINQKKASSNFFLKGDNRYYINNDNNADIKPGRYRIKGIGRGTIRVGDKGQFINDEYLIDEKIEDENSEIYAILPKDAKLDIIGLDEVELKPVQQFKDMNFTDLVPGLYIVGDEIEKGNVEIGADDYALALIDIYESNGSRKDGALIISPLRSDYEKMMEDSNKIMLDIHTHYDTSLSEGDIVIVKGGSVYLRQSSN</sequence>
<name>A0A9Q8CHC8_9STAP</name>
<accession>A0A9Q8CHC8</accession>
<keyword evidence="1" id="KW-0812">Transmembrane</keyword>
<protein>
    <submittedName>
        <fullName evidence="2">Uncharacterized protein</fullName>
    </submittedName>
</protein>
<keyword evidence="3" id="KW-1185">Reference proteome</keyword>
<evidence type="ECO:0000256" key="1">
    <source>
        <dbReference type="SAM" id="Phobius"/>
    </source>
</evidence>
<keyword evidence="1" id="KW-1133">Transmembrane helix</keyword>
<evidence type="ECO:0000313" key="3">
    <source>
        <dbReference type="Proteomes" id="UP000295280"/>
    </source>
</evidence>
<gene>
    <name evidence="2" type="ORF">ERX40_06465</name>
</gene>
<reference evidence="2 3" key="1">
    <citation type="submission" date="2019-01" db="EMBL/GenBank/DDBJ databases">
        <title>Draft genome sequences of the type strains of six Macrococcus species.</title>
        <authorList>
            <person name="Mazhar S."/>
            <person name="Altermann E."/>
            <person name="Hill C."/>
            <person name="Mcauliffe O."/>
        </authorList>
    </citation>
    <scope>NUCLEOTIDE SEQUENCE [LARGE SCALE GENOMIC DNA]</scope>
    <source>
        <strain evidence="2 3">ATCC 51828</strain>
    </source>
</reference>
<dbReference type="RefSeq" id="WP_133417683.1">
    <property type="nucleotide sequence ID" value="NZ_SCWD01000002.1"/>
</dbReference>